<proteinExistence type="predicted"/>
<protein>
    <submittedName>
        <fullName evidence="6">C-type cytochrome</fullName>
    </submittedName>
</protein>
<keyword evidence="2 4" id="KW-0479">Metal-binding</keyword>
<gene>
    <name evidence="6" type="ORF">GD597_21000</name>
</gene>
<dbReference type="InterPro" id="IPR036909">
    <property type="entry name" value="Cyt_c-like_dom_sf"/>
</dbReference>
<dbReference type="GO" id="GO:0046872">
    <property type="term" value="F:metal ion binding"/>
    <property type="evidence" value="ECO:0007669"/>
    <property type="project" value="UniProtKB-KW"/>
</dbReference>
<keyword evidence="1 4" id="KW-0349">Heme</keyword>
<dbReference type="AlphaFoldDB" id="A0A8J8FHZ2"/>
<evidence type="ECO:0000256" key="2">
    <source>
        <dbReference type="ARBA" id="ARBA00022723"/>
    </source>
</evidence>
<dbReference type="PANTHER" id="PTHR35008">
    <property type="entry name" value="BLL4482 PROTEIN-RELATED"/>
    <property type="match status" value="1"/>
</dbReference>
<dbReference type="InterPro" id="IPR051459">
    <property type="entry name" value="Cytochrome_c-type_DH"/>
</dbReference>
<evidence type="ECO:0000256" key="1">
    <source>
        <dbReference type="ARBA" id="ARBA00022617"/>
    </source>
</evidence>
<dbReference type="Pfam" id="PF00034">
    <property type="entry name" value="Cytochrom_C"/>
    <property type="match status" value="1"/>
</dbReference>
<name>A0A8J8FHZ2_9BACT</name>
<dbReference type="RefSeq" id="WP_171609910.1">
    <property type="nucleotide sequence ID" value="NZ_WHPF01000022.1"/>
</dbReference>
<evidence type="ECO:0000259" key="5">
    <source>
        <dbReference type="PROSITE" id="PS51007"/>
    </source>
</evidence>
<dbReference type="SUPFAM" id="SSF46626">
    <property type="entry name" value="Cytochrome c"/>
    <property type="match status" value="1"/>
</dbReference>
<dbReference type="InterPro" id="IPR009056">
    <property type="entry name" value="Cyt_c-like_dom"/>
</dbReference>
<dbReference type="EMBL" id="WHPF01000022">
    <property type="protein sequence ID" value="NNV57955.1"/>
    <property type="molecule type" value="Genomic_DNA"/>
</dbReference>
<reference evidence="6" key="1">
    <citation type="submission" date="2019-10" db="EMBL/GenBank/DDBJ databases">
        <title>Draft genome sequence of Panacibacter sp. KCS-6.</title>
        <authorList>
            <person name="Yim K.J."/>
        </authorList>
    </citation>
    <scope>NUCLEOTIDE SEQUENCE</scope>
    <source>
        <strain evidence="6">KCS-6</strain>
    </source>
</reference>
<feature type="domain" description="Cytochrome c" evidence="5">
    <location>
        <begin position="28"/>
        <end position="117"/>
    </location>
</feature>
<keyword evidence="3 4" id="KW-0408">Iron</keyword>
<accession>A0A8J8FHZ2</accession>
<dbReference type="PROSITE" id="PS51007">
    <property type="entry name" value="CYTC"/>
    <property type="match status" value="1"/>
</dbReference>
<sequence>MFKPIIALLFITTIFVIGTAFIPQDISESIKRGKEVYELSCQNCHMENGEGMPDVNPPLAKADYLKKPLAELINIVLKGQSDEIVVNGKKYNTLMPAMDYMDDLQIADALNFIRNSWGNKSPGTVTPAMVKALRQ</sequence>
<evidence type="ECO:0000313" key="6">
    <source>
        <dbReference type="EMBL" id="NNV57955.1"/>
    </source>
</evidence>
<dbReference type="GO" id="GO:0009055">
    <property type="term" value="F:electron transfer activity"/>
    <property type="evidence" value="ECO:0007669"/>
    <property type="project" value="InterPro"/>
</dbReference>
<keyword evidence="7" id="KW-1185">Reference proteome</keyword>
<evidence type="ECO:0000256" key="3">
    <source>
        <dbReference type="ARBA" id="ARBA00023004"/>
    </source>
</evidence>
<evidence type="ECO:0000256" key="4">
    <source>
        <dbReference type="PROSITE-ProRule" id="PRU00433"/>
    </source>
</evidence>
<organism evidence="6 7">
    <name type="scientific">Limnovirga soli</name>
    <dbReference type="NCBI Taxonomy" id="2656915"/>
    <lineage>
        <taxon>Bacteria</taxon>
        <taxon>Pseudomonadati</taxon>
        <taxon>Bacteroidota</taxon>
        <taxon>Chitinophagia</taxon>
        <taxon>Chitinophagales</taxon>
        <taxon>Chitinophagaceae</taxon>
        <taxon>Limnovirga</taxon>
    </lineage>
</organism>
<dbReference type="Gene3D" id="1.10.760.10">
    <property type="entry name" value="Cytochrome c-like domain"/>
    <property type="match status" value="1"/>
</dbReference>
<dbReference type="GO" id="GO:0020037">
    <property type="term" value="F:heme binding"/>
    <property type="evidence" value="ECO:0007669"/>
    <property type="project" value="InterPro"/>
</dbReference>
<evidence type="ECO:0000313" key="7">
    <source>
        <dbReference type="Proteomes" id="UP000598971"/>
    </source>
</evidence>
<dbReference type="PANTHER" id="PTHR35008:SF4">
    <property type="entry name" value="BLL4482 PROTEIN"/>
    <property type="match status" value="1"/>
</dbReference>
<dbReference type="Proteomes" id="UP000598971">
    <property type="component" value="Unassembled WGS sequence"/>
</dbReference>
<comment type="caution">
    <text evidence="6">The sequence shown here is derived from an EMBL/GenBank/DDBJ whole genome shotgun (WGS) entry which is preliminary data.</text>
</comment>